<sequence length="141" mass="15384">MTGVLQLGLATLAAWLAAQCLLTLWHGPAPLPLTAPARTVPPLDLLAEHWTPRTAPVSDEIPVTGLPLTWVGGLKAEPLQATVVVLGYREQQHTLTEGQSLAPGIVLRRIDERGLIFEHNGRLERLPWPAERPLQGLKRHG</sequence>
<organism evidence="1 2">
    <name type="scientific">Stutzerimonas nosocomialis</name>
    <dbReference type="NCBI Taxonomy" id="1056496"/>
    <lineage>
        <taxon>Bacteria</taxon>
        <taxon>Pseudomonadati</taxon>
        <taxon>Pseudomonadota</taxon>
        <taxon>Gammaproteobacteria</taxon>
        <taxon>Pseudomonadales</taxon>
        <taxon>Pseudomonadaceae</taxon>
        <taxon>Stutzerimonas</taxon>
    </lineage>
</organism>
<comment type="caution">
    <text evidence="1">The sequence shown here is derived from an EMBL/GenBank/DDBJ whole genome shotgun (WGS) entry which is preliminary data.</text>
</comment>
<dbReference type="RefSeq" id="WP_138411308.1">
    <property type="nucleotide sequence ID" value="NZ_QLAG01000007.1"/>
</dbReference>
<evidence type="ECO:0000313" key="1">
    <source>
        <dbReference type="EMBL" id="TLX64133.1"/>
    </source>
</evidence>
<proteinExistence type="predicted"/>
<keyword evidence="2" id="KW-1185">Reference proteome</keyword>
<dbReference type="EMBL" id="QLAG01000007">
    <property type="protein sequence ID" value="TLX64133.1"/>
    <property type="molecule type" value="Genomic_DNA"/>
</dbReference>
<dbReference type="Proteomes" id="UP000306753">
    <property type="component" value="Unassembled WGS sequence"/>
</dbReference>
<accession>A0A5R9QGZ8</accession>
<evidence type="ECO:0000313" key="2">
    <source>
        <dbReference type="Proteomes" id="UP000306753"/>
    </source>
</evidence>
<protein>
    <submittedName>
        <fullName evidence="1">Pilus assembly protein PilZ</fullName>
    </submittedName>
</protein>
<reference evidence="1 2" key="1">
    <citation type="journal article" date="2017" name="Eur. J. Clin. Microbiol. Infect. Dis.">
        <title>Uncommonly isolated clinical Pseudomonas: identification and phylogenetic assignation.</title>
        <authorList>
            <person name="Mulet M."/>
            <person name="Gomila M."/>
            <person name="Ramirez A."/>
            <person name="Cardew S."/>
            <person name="Moore E.R."/>
            <person name="Lalucat J."/>
            <person name="Garcia-Valdes E."/>
        </authorList>
    </citation>
    <scope>NUCLEOTIDE SEQUENCE [LARGE SCALE GENOMIC DNA]</scope>
    <source>
        <strain evidence="1 2">SD129</strain>
    </source>
</reference>
<dbReference type="AlphaFoldDB" id="A0A5R9QGZ8"/>
<name>A0A5R9QGZ8_9GAMM</name>
<gene>
    <name evidence="1" type="ORF">DN820_07390</name>
</gene>